<evidence type="ECO:0000256" key="4">
    <source>
        <dbReference type="SAM" id="Phobius"/>
    </source>
</evidence>
<feature type="transmembrane region" description="Helical" evidence="4">
    <location>
        <begin position="157"/>
        <end position="176"/>
    </location>
</feature>
<keyword evidence="5" id="KW-0732">Signal</keyword>
<dbReference type="EMBL" id="JBJUIK010000011">
    <property type="protein sequence ID" value="KAL3514221.1"/>
    <property type="molecule type" value="Genomic_DNA"/>
</dbReference>
<dbReference type="PANTHER" id="PTHR33021">
    <property type="entry name" value="BLUE COPPER PROTEIN"/>
    <property type="match status" value="1"/>
</dbReference>
<proteinExistence type="predicted"/>
<keyword evidence="4" id="KW-0812">Transmembrane</keyword>
<accession>A0ABD2Z414</accession>
<keyword evidence="8" id="KW-1185">Reference proteome</keyword>
<evidence type="ECO:0000259" key="6">
    <source>
        <dbReference type="PROSITE" id="PS51485"/>
    </source>
</evidence>
<dbReference type="FunFam" id="2.60.40.420:FF:000003">
    <property type="entry name" value="Blue copper"/>
    <property type="match status" value="1"/>
</dbReference>
<organism evidence="7 8">
    <name type="scientific">Cinchona calisaya</name>
    <dbReference type="NCBI Taxonomy" id="153742"/>
    <lineage>
        <taxon>Eukaryota</taxon>
        <taxon>Viridiplantae</taxon>
        <taxon>Streptophyta</taxon>
        <taxon>Embryophyta</taxon>
        <taxon>Tracheophyta</taxon>
        <taxon>Spermatophyta</taxon>
        <taxon>Magnoliopsida</taxon>
        <taxon>eudicotyledons</taxon>
        <taxon>Gunneridae</taxon>
        <taxon>Pentapetalae</taxon>
        <taxon>asterids</taxon>
        <taxon>lamiids</taxon>
        <taxon>Gentianales</taxon>
        <taxon>Rubiaceae</taxon>
        <taxon>Cinchonoideae</taxon>
        <taxon>Cinchoneae</taxon>
        <taxon>Cinchona</taxon>
    </lineage>
</organism>
<dbReference type="Proteomes" id="UP001630127">
    <property type="component" value="Unassembled WGS sequence"/>
</dbReference>
<dbReference type="InterPro" id="IPR008972">
    <property type="entry name" value="Cupredoxin"/>
</dbReference>
<gene>
    <name evidence="7" type="ORF">ACH5RR_026938</name>
</gene>
<dbReference type="SUPFAM" id="SSF49503">
    <property type="entry name" value="Cupredoxins"/>
    <property type="match status" value="1"/>
</dbReference>
<dbReference type="Pfam" id="PF02298">
    <property type="entry name" value="Cu_bind_like"/>
    <property type="match status" value="1"/>
</dbReference>
<dbReference type="Gene3D" id="2.60.40.420">
    <property type="entry name" value="Cupredoxins - blue copper proteins"/>
    <property type="match status" value="1"/>
</dbReference>
<keyword evidence="4" id="KW-0472">Membrane</keyword>
<feature type="chain" id="PRO_5044802148" description="Phytocyanin domain-containing protein" evidence="5">
    <location>
        <begin position="24"/>
        <end position="177"/>
    </location>
</feature>
<dbReference type="PANTHER" id="PTHR33021:SF193">
    <property type="entry name" value="OS06G0218600 PROTEIN"/>
    <property type="match status" value="1"/>
</dbReference>
<keyword evidence="1" id="KW-0479">Metal-binding</keyword>
<feature type="region of interest" description="Disordered" evidence="3">
    <location>
        <begin position="127"/>
        <end position="152"/>
    </location>
</feature>
<dbReference type="GO" id="GO:0046872">
    <property type="term" value="F:metal ion binding"/>
    <property type="evidence" value="ECO:0007669"/>
    <property type="project" value="UniProtKB-KW"/>
</dbReference>
<evidence type="ECO:0000313" key="8">
    <source>
        <dbReference type="Proteomes" id="UP001630127"/>
    </source>
</evidence>
<dbReference type="InterPro" id="IPR003245">
    <property type="entry name" value="Phytocyanin_dom"/>
</dbReference>
<evidence type="ECO:0000256" key="5">
    <source>
        <dbReference type="SAM" id="SignalP"/>
    </source>
</evidence>
<name>A0ABD2Z414_9GENT</name>
<reference evidence="7 8" key="1">
    <citation type="submission" date="2024-11" db="EMBL/GenBank/DDBJ databases">
        <title>A near-complete genome assembly of Cinchona calisaya.</title>
        <authorList>
            <person name="Lian D.C."/>
            <person name="Zhao X.W."/>
            <person name="Wei L."/>
        </authorList>
    </citation>
    <scope>NUCLEOTIDE SEQUENCE [LARGE SCALE GENOMIC DNA]</scope>
    <source>
        <tissue evidence="7">Nenye</tissue>
    </source>
</reference>
<keyword evidence="2" id="KW-0325">Glycoprotein</keyword>
<evidence type="ECO:0000256" key="1">
    <source>
        <dbReference type="ARBA" id="ARBA00022723"/>
    </source>
</evidence>
<evidence type="ECO:0000256" key="2">
    <source>
        <dbReference type="ARBA" id="ARBA00023180"/>
    </source>
</evidence>
<sequence>MENYSARILCLILITCAAVPSLATVYTVGDSGGWALGVDYSSWTSGKTFNVGDSLVFNYQSSHTVDEVTANDYSTCTVGSAISTDNSGSTTIPLKTPGPHYFICGVIGHCGGGMKLSVTVTGGVAGNGSTTTPPSTITPPSGTATTSSTLPSSSGTLSPFVALFFTLMAVIFKLFLS</sequence>
<comment type="caution">
    <text evidence="7">The sequence shown here is derived from an EMBL/GenBank/DDBJ whole genome shotgun (WGS) entry which is preliminary data.</text>
</comment>
<feature type="compositionally biased region" description="Low complexity" evidence="3">
    <location>
        <begin position="129"/>
        <end position="152"/>
    </location>
</feature>
<dbReference type="InterPro" id="IPR039391">
    <property type="entry name" value="Phytocyanin-like"/>
</dbReference>
<dbReference type="PROSITE" id="PS51485">
    <property type="entry name" value="PHYTOCYANIN"/>
    <property type="match status" value="1"/>
</dbReference>
<feature type="signal peptide" evidence="5">
    <location>
        <begin position="1"/>
        <end position="23"/>
    </location>
</feature>
<feature type="domain" description="Phytocyanin" evidence="6">
    <location>
        <begin position="24"/>
        <end position="122"/>
    </location>
</feature>
<dbReference type="CDD" id="cd04216">
    <property type="entry name" value="Phytocyanin"/>
    <property type="match status" value="1"/>
</dbReference>
<protein>
    <recommendedName>
        <fullName evidence="6">Phytocyanin domain-containing protein</fullName>
    </recommendedName>
</protein>
<evidence type="ECO:0000313" key="7">
    <source>
        <dbReference type="EMBL" id="KAL3514221.1"/>
    </source>
</evidence>
<evidence type="ECO:0000256" key="3">
    <source>
        <dbReference type="SAM" id="MobiDB-lite"/>
    </source>
</evidence>
<keyword evidence="4" id="KW-1133">Transmembrane helix</keyword>
<dbReference type="AlphaFoldDB" id="A0ABD2Z414"/>